<evidence type="ECO:0000259" key="13">
    <source>
        <dbReference type="Pfam" id="PF01435"/>
    </source>
</evidence>
<dbReference type="RefSeq" id="WP_307343851.1">
    <property type="nucleotide sequence ID" value="NZ_JAUSUQ010000034.1"/>
</dbReference>
<keyword evidence="10" id="KW-0482">Metalloprotease</keyword>
<feature type="transmembrane region" description="Helical" evidence="12">
    <location>
        <begin position="12"/>
        <end position="30"/>
    </location>
</feature>
<evidence type="ECO:0000256" key="7">
    <source>
        <dbReference type="ARBA" id="ARBA00022801"/>
    </source>
</evidence>
<keyword evidence="7" id="KW-0378">Hydrolase</keyword>
<feature type="transmembrane region" description="Helical" evidence="12">
    <location>
        <begin position="416"/>
        <end position="433"/>
    </location>
</feature>
<evidence type="ECO:0000256" key="2">
    <source>
        <dbReference type="ARBA" id="ARBA00004651"/>
    </source>
</evidence>
<dbReference type="InterPro" id="IPR056388">
    <property type="entry name" value="PH_YxkI"/>
</dbReference>
<evidence type="ECO:0000259" key="14">
    <source>
        <dbReference type="Pfam" id="PF23492"/>
    </source>
</evidence>
<keyword evidence="3" id="KW-1003">Cell membrane</keyword>
<evidence type="ECO:0000313" key="15">
    <source>
        <dbReference type="EMBL" id="MDQ0341129.1"/>
    </source>
</evidence>
<comment type="caution">
    <text evidence="15">The sequence shown here is derived from an EMBL/GenBank/DDBJ whole genome shotgun (WGS) entry which is preliminary data.</text>
</comment>
<dbReference type="Pfam" id="PF23492">
    <property type="entry name" value="bPH_9"/>
    <property type="match status" value="1"/>
</dbReference>
<accession>A0ABU0CYB0</accession>
<sequence>MSLGLPSWTDLWLAIGLGIVIGLISEYVGCKSKKAGNRSLLLLSVGGVVCLIYTYPLGSAVLLISFAAYAAIVTMQLTDGRDKYLELKEKVRHLGVEEIAVQRKFSRLAIDVLLTLLVTVGMVLAIIYLPEEQSVLPVINLFILLSIYGKLVERMIIFLTTKVYFVQQEGQLLIVSRNKSKQLPLHELEAVHVESAPDVLKLNHLFVVFTSHEDYTVNLGRVLCLTYPGESIYLTLTETDRWKVRFAQYLPPEQAAAIEERTTLPLWHPALLKRLAGKLYYAVTIKGISAYSALVVLLYQLGVPVWSMMVIILLWWGLNLYFSDRVLAAALDIKEIREGKVYEAAQRIFQQAGLGRVRLYATEAADYNGMAIGMNVGRSMIVLTSATLKLPLKALEGIIAHEAVHVQKRDVLMGQVLRLAGLGLLGGLIALWFDELQTLVVEQTWIVISIVVALIWLFPVYLSLIHQWMEVRADHLGSTYLEGGKAQMAEALRQLAVHQERALDKSLEYSLTSTARENEGSGRLSVLERDKWGWRLLEFQLLLHPPMYWRINTLLTYRQGWGLGLAKRWLVERFKESLPDRLIAGKNSNHKSGAGI</sequence>
<feature type="domain" description="YxkI PH" evidence="14">
    <location>
        <begin position="162"/>
        <end position="248"/>
    </location>
</feature>
<dbReference type="InterPro" id="IPR001915">
    <property type="entry name" value="Peptidase_M48"/>
</dbReference>
<keyword evidence="6" id="KW-0479">Metal-binding</keyword>
<reference evidence="15 16" key="1">
    <citation type="submission" date="2023-07" db="EMBL/GenBank/DDBJ databases">
        <title>Genomic Encyclopedia of Type Strains, Phase IV (KMG-IV): sequencing the most valuable type-strain genomes for metagenomic binning, comparative biology and taxonomic classification.</title>
        <authorList>
            <person name="Goeker M."/>
        </authorList>
    </citation>
    <scope>NUCLEOTIDE SEQUENCE [LARGE SCALE GENOMIC DNA]</scope>
    <source>
        <strain evidence="15 16">DSM 17740</strain>
    </source>
</reference>
<keyword evidence="9 12" id="KW-1133">Transmembrane helix</keyword>
<evidence type="ECO:0000256" key="5">
    <source>
        <dbReference type="ARBA" id="ARBA00022692"/>
    </source>
</evidence>
<name>A0ABU0CYB0_9BACI</name>
<keyword evidence="4 15" id="KW-0645">Protease</keyword>
<evidence type="ECO:0000256" key="1">
    <source>
        <dbReference type="ARBA" id="ARBA00001947"/>
    </source>
</evidence>
<evidence type="ECO:0000256" key="12">
    <source>
        <dbReference type="SAM" id="Phobius"/>
    </source>
</evidence>
<gene>
    <name evidence="15" type="ORF">J2S00_003973</name>
</gene>
<dbReference type="GO" id="GO:0006508">
    <property type="term" value="P:proteolysis"/>
    <property type="evidence" value="ECO:0007669"/>
    <property type="project" value="UniProtKB-KW"/>
</dbReference>
<proteinExistence type="predicted"/>
<comment type="subcellular location">
    <subcellularLocation>
        <location evidence="2">Cell membrane</location>
        <topology evidence="2">Multi-pass membrane protein</topology>
    </subcellularLocation>
</comment>
<keyword evidence="8" id="KW-0862">Zinc</keyword>
<evidence type="ECO:0000256" key="6">
    <source>
        <dbReference type="ARBA" id="ARBA00022723"/>
    </source>
</evidence>
<evidence type="ECO:0000256" key="10">
    <source>
        <dbReference type="ARBA" id="ARBA00023049"/>
    </source>
</evidence>
<dbReference type="PANTHER" id="PTHR43221">
    <property type="entry name" value="PROTEASE HTPX"/>
    <property type="match status" value="1"/>
</dbReference>
<dbReference type="GO" id="GO:0008233">
    <property type="term" value="F:peptidase activity"/>
    <property type="evidence" value="ECO:0007669"/>
    <property type="project" value="UniProtKB-KW"/>
</dbReference>
<dbReference type="Gene3D" id="3.30.2010.10">
    <property type="entry name" value="Metalloproteases ('zincins'), catalytic domain"/>
    <property type="match status" value="1"/>
</dbReference>
<evidence type="ECO:0000256" key="3">
    <source>
        <dbReference type="ARBA" id="ARBA00022475"/>
    </source>
</evidence>
<evidence type="ECO:0000313" key="16">
    <source>
        <dbReference type="Proteomes" id="UP001232445"/>
    </source>
</evidence>
<feature type="transmembrane region" description="Helical" evidence="12">
    <location>
        <begin position="61"/>
        <end position="78"/>
    </location>
</feature>
<dbReference type="CDD" id="cd07329">
    <property type="entry name" value="M56_like"/>
    <property type="match status" value="1"/>
</dbReference>
<evidence type="ECO:0000256" key="11">
    <source>
        <dbReference type="ARBA" id="ARBA00023136"/>
    </source>
</evidence>
<feature type="transmembrane region" description="Helical" evidence="12">
    <location>
        <begin position="305"/>
        <end position="322"/>
    </location>
</feature>
<keyword evidence="11 12" id="KW-0472">Membrane</keyword>
<feature type="transmembrane region" description="Helical" evidence="12">
    <location>
        <begin position="279"/>
        <end position="299"/>
    </location>
</feature>
<dbReference type="Proteomes" id="UP001232445">
    <property type="component" value="Unassembled WGS sequence"/>
</dbReference>
<dbReference type="EMBL" id="JAUSUQ010000034">
    <property type="protein sequence ID" value="MDQ0341129.1"/>
    <property type="molecule type" value="Genomic_DNA"/>
</dbReference>
<keyword evidence="16" id="KW-1185">Reference proteome</keyword>
<comment type="cofactor">
    <cofactor evidence="1">
        <name>Zn(2+)</name>
        <dbReference type="ChEBI" id="CHEBI:29105"/>
    </cofactor>
</comment>
<evidence type="ECO:0000256" key="4">
    <source>
        <dbReference type="ARBA" id="ARBA00022670"/>
    </source>
</evidence>
<feature type="transmembrane region" description="Helical" evidence="12">
    <location>
        <begin position="135"/>
        <end position="152"/>
    </location>
</feature>
<dbReference type="PANTHER" id="PTHR43221:SF1">
    <property type="entry name" value="PROTEASE HTPX"/>
    <property type="match status" value="1"/>
</dbReference>
<dbReference type="Pfam" id="PF01435">
    <property type="entry name" value="Peptidase_M48"/>
    <property type="match status" value="1"/>
</dbReference>
<organism evidence="15 16">
    <name type="scientific">Caldalkalibacillus uzonensis</name>
    <dbReference type="NCBI Taxonomy" id="353224"/>
    <lineage>
        <taxon>Bacteria</taxon>
        <taxon>Bacillati</taxon>
        <taxon>Bacillota</taxon>
        <taxon>Bacilli</taxon>
        <taxon>Bacillales</taxon>
        <taxon>Bacillaceae</taxon>
        <taxon>Caldalkalibacillus</taxon>
    </lineage>
</organism>
<protein>
    <submittedName>
        <fullName evidence="15">Zn-dependent protease with chaperone function</fullName>
    </submittedName>
</protein>
<feature type="domain" description="Peptidase M48" evidence="13">
    <location>
        <begin position="337"/>
        <end position="555"/>
    </location>
</feature>
<feature type="transmembrane region" description="Helical" evidence="12">
    <location>
        <begin position="445"/>
        <end position="464"/>
    </location>
</feature>
<dbReference type="InterPro" id="IPR050083">
    <property type="entry name" value="HtpX_protease"/>
</dbReference>
<evidence type="ECO:0000256" key="8">
    <source>
        <dbReference type="ARBA" id="ARBA00022833"/>
    </source>
</evidence>
<keyword evidence="5 12" id="KW-0812">Transmembrane</keyword>
<evidence type="ECO:0000256" key="9">
    <source>
        <dbReference type="ARBA" id="ARBA00022989"/>
    </source>
</evidence>
<feature type="transmembrane region" description="Helical" evidence="12">
    <location>
        <begin position="108"/>
        <end position="129"/>
    </location>
</feature>